<dbReference type="RefSeq" id="XP_002850828.1">
    <property type="nucleotide sequence ID" value="XM_002850782.1"/>
</dbReference>
<dbReference type="STRING" id="554155.C5FE10"/>
<dbReference type="OMA" id="LHSPIWT"/>
<accession>C5FE10</accession>
<feature type="transmembrane region" description="Helical" evidence="2">
    <location>
        <begin position="49"/>
        <end position="67"/>
    </location>
</feature>
<proteinExistence type="predicted"/>
<feature type="compositionally biased region" description="Basic and acidic residues" evidence="1">
    <location>
        <begin position="1"/>
        <end position="10"/>
    </location>
</feature>
<evidence type="ECO:0000313" key="4">
    <source>
        <dbReference type="Proteomes" id="UP000002035"/>
    </source>
</evidence>
<protein>
    <recommendedName>
        <fullName evidence="5">C6 transcription factor</fullName>
    </recommendedName>
</protein>
<reference evidence="4" key="1">
    <citation type="journal article" date="2012" name="MBio">
        <title>Comparative genome analysis of Trichophyton rubrum and related dermatophytes reveals candidate genes involved in infection.</title>
        <authorList>
            <person name="Martinez D.A."/>
            <person name="Oliver B.G."/>
            <person name="Graeser Y."/>
            <person name="Goldberg J.M."/>
            <person name="Li W."/>
            <person name="Martinez-Rossi N.M."/>
            <person name="Monod M."/>
            <person name="Shelest E."/>
            <person name="Barton R.C."/>
            <person name="Birch E."/>
            <person name="Brakhage A.A."/>
            <person name="Chen Z."/>
            <person name="Gurr S.J."/>
            <person name="Heiman D."/>
            <person name="Heitman J."/>
            <person name="Kosti I."/>
            <person name="Rossi A."/>
            <person name="Saif S."/>
            <person name="Samalova M."/>
            <person name="Saunders C.W."/>
            <person name="Shea T."/>
            <person name="Summerbell R.C."/>
            <person name="Xu J."/>
            <person name="Young S."/>
            <person name="Zeng Q."/>
            <person name="Birren B.W."/>
            <person name="Cuomo C.A."/>
            <person name="White T.C."/>
        </authorList>
    </citation>
    <scope>NUCLEOTIDE SEQUENCE [LARGE SCALE GENOMIC DNA]</scope>
    <source>
        <strain evidence="4">ATCC MYA-4605 / CBS 113480</strain>
    </source>
</reference>
<sequence>MVGTRQHPEDFPPALASSTSSKGSDAQRQMATRKQLSQWAHSPSPLMQLWLMISLPVVIWDTGYVLLRPYSMPGGVYHHFWSPYALYGTIDYMYGWRAFNSRNGFTSAQATMNLIETALYIYYIVVVWTQAKPVSVTRNPGKTSNKANGWSVMQKKSMTGTAGACALLAVFSASLMTLSKTVLYGLNEVYSGYDNVGHNDLFTLIFLWILPNHIVISGLWIVFPSIATFHHGKEIVNSLGTASVEGKYGIY</sequence>
<dbReference type="VEuPathDB" id="FungiDB:MCYG_00932"/>
<name>C5FE10_ARTOC</name>
<feature type="compositionally biased region" description="Polar residues" evidence="1">
    <location>
        <begin position="16"/>
        <end position="27"/>
    </location>
</feature>
<dbReference type="AlphaFoldDB" id="C5FE10"/>
<dbReference type="PANTHER" id="PTHR37919:SF2">
    <property type="entry name" value="EXPERA DOMAIN-CONTAINING PROTEIN"/>
    <property type="match status" value="1"/>
</dbReference>
<dbReference type="OrthoDB" id="60858at2759"/>
<dbReference type="HOGENOM" id="CLU_076143_0_0_1"/>
<feature type="region of interest" description="Disordered" evidence="1">
    <location>
        <begin position="1"/>
        <end position="27"/>
    </location>
</feature>
<dbReference type="eggNOG" id="ENOG502S97T">
    <property type="taxonomic scope" value="Eukaryota"/>
</dbReference>
<keyword evidence="2" id="KW-0472">Membrane</keyword>
<keyword evidence="2" id="KW-0812">Transmembrane</keyword>
<dbReference type="Proteomes" id="UP000002035">
    <property type="component" value="Unassembled WGS sequence"/>
</dbReference>
<keyword evidence="2" id="KW-1133">Transmembrane helix</keyword>
<evidence type="ECO:0008006" key="5">
    <source>
        <dbReference type="Google" id="ProtNLM"/>
    </source>
</evidence>
<evidence type="ECO:0000256" key="2">
    <source>
        <dbReference type="SAM" id="Phobius"/>
    </source>
</evidence>
<organism evidence="3 4">
    <name type="scientific">Arthroderma otae (strain ATCC MYA-4605 / CBS 113480)</name>
    <name type="common">Microsporum canis</name>
    <dbReference type="NCBI Taxonomy" id="554155"/>
    <lineage>
        <taxon>Eukaryota</taxon>
        <taxon>Fungi</taxon>
        <taxon>Dikarya</taxon>
        <taxon>Ascomycota</taxon>
        <taxon>Pezizomycotina</taxon>
        <taxon>Eurotiomycetes</taxon>
        <taxon>Eurotiomycetidae</taxon>
        <taxon>Onygenales</taxon>
        <taxon>Arthrodermataceae</taxon>
        <taxon>Microsporum</taxon>
    </lineage>
</organism>
<evidence type="ECO:0000256" key="1">
    <source>
        <dbReference type="SAM" id="MobiDB-lite"/>
    </source>
</evidence>
<dbReference type="PANTHER" id="PTHR37919">
    <property type="entry name" value="PROTEIN CBG05606"/>
    <property type="match status" value="1"/>
</dbReference>
<evidence type="ECO:0000313" key="3">
    <source>
        <dbReference type="EMBL" id="EEQ28044.1"/>
    </source>
</evidence>
<keyword evidence="4" id="KW-1185">Reference proteome</keyword>
<feature type="transmembrane region" description="Helical" evidence="2">
    <location>
        <begin position="161"/>
        <end position="181"/>
    </location>
</feature>
<gene>
    <name evidence="3" type="ORF">MCYG_00932</name>
</gene>
<feature type="transmembrane region" description="Helical" evidence="2">
    <location>
        <begin position="201"/>
        <end position="223"/>
    </location>
</feature>
<dbReference type="GeneID" id="9223564"/>
<dbReference type="EMBL" id="DS995701">
    <property type="protein sequence ID" value="EEQ28044.1"/>
    <property type="molecule type" value="Genomic_DNA"/>
</dbReference>